<keyword evidence="2" id="KW-1185">Reference proteome</keyword>
<dbReference type="EMBL" id="KV460319">
    <property type="protein sequence ID" value="OBT91306.1"/>
    <property type="molecule type" value="Genomic_DNA"/>
</dbReference>
<accession>A0A1B8G646</accession>
<dbReference type="GeneID" id="28844099"/>
<proteinExistence type="predicted"/>
<protein>
    <submittedName>
        <fullName evidence="1">Uncharacterized protein</fullName>
    </submittedName>
</protein>
<gene>
    <name evidence="1" type="ORF">VE01_10720</name>
</gene>
<dbReference type="AlphaFoldDB" id="A0A1B8G646"/>
<organism evidence="1 2">
    <name type="scientific">Pseudogymnoascus verrucosus</name>
    <dbReference type="NCBI Taxonomy" id="342668"/>
    <lineage>
        <taxon>Eukaryota</taxon>
        <taxon>Fungi</taxon>
        <taxon>Dikarya</taxon>
        <taxon>Ascomycota</taxon>
        <taxon>Pezizomycotina</taxon>
        <taxon>Leotiomycetes</taxon>
        <taxon>Thelebolales</taxon>
        <taxon>Thelebolaceae</taxon>
        <taxon>Pseudogymnoascus</taxon>
    </lineage>
</organism>
<dbReference type="Proteomes" id="UP000091956">
    <property type="component" value="Unassembled WGS sequence"/>
</dbReference>
<name>A0A1B8G646_9PEZI</name>
<reference evidence="2" key="2">
    <citation type="journal article" date="2018" name="Nat. Commun.">
        <title>Extreme sensitivity to ultraviolet light in the fungal pathogen causing white-nose syndrome of bats.</title>
        <authorList>
            <person name="Palmer J.M."/>
            <person name="Drees K.P."/>
            <person name="Foster J.T."/>
            <person name="Lindner D.L."/>
        </authorList>
    </citation>
    <scope>NUCLEOTIDE SEQUENCE [LARGE SCALE GENOMIC DNA]</scope>
    <source>
        <strain evidence="2">UAMH 10579</strain>
    </source>
</reference>
<dbReference type="RefSeq" id="XP_018125039.1">
    <property type="nucleotide sequence ID" value="XM_018280105.1"/>
</dbReference>
<evidence type="ECO:0000313" key="2">
    <source>
        <dbReference type="Proteomes" id="UP000091956"/>
    </source>
</evidence>
<evidence type="ECO:0000313" key="1">
    <source>
        <dbReference type="EMBL" id="OBT91306.1"/>
    </source>
</evidence>
<reference evidence="1 2" key="1">
    <citation type="submission" date="2016-03" db="EMBL/GenBank/DDBJ databases">
        <title>Comparative genomics of Pseudogymnoascus destructans, the fungus causing white-nose syndrome of bats.</title>
        <authorList>
            <person name="Palmer J.M."/>
            <person name="Drees K.P."/>
            <person name="Foster J.T."/>
            <person name="Lindner D.L."/>
        </authorList>
    </citation>
    <scope>NUCLEOTIDE SEQUENCE [LARGE SCALE GENOMIC DNA]</scope>
    <source>
        <strain evidence="1 2">UAMH 10579</strain>
    </source>
</reference>
<sequence length="89" mass="10028">MTREAVATAIARLNCLEQQQDLLKTRGAKMLCRGLKTLDELEEVEERKRQEAEAHGYLASPSDCLDLIFDDLIFGLKFGICRNRGIPSC</sequence>